<proteinExistence type="predicted"/>
<dbReference type="EMBL" id="UINC01003740">
    <property type="protein sequence ID" value="SVA08866.1"/>
    <property type="molecule type" value="Genomic_DNA"/>
</dbReference>
<feature type="transmembrane region" description="Helical" evidence="1">
    <location>
        <begin position="70"/>
        <end position="86"/>
    </location>
</feature>
<keyword evidence="1" id="KW-1133">Transmembrane helix</keyword>
<evidence type="ECO:0000256" key="1">
    <source>
        <dbReference type="SAM" id="Phobius"/>
    </source>
</evidence>
<reference evidence="2" key="1">
    <citation type="submission" date="2018-05" db="EMBL/GenBank/DDBJ databases">
        <authorList>
            <person name="Lanie J.A."/>
            <person name="Ng W.-L."/>
            <person name="Kazmierczak K.M."/>
            <person name="Andrzejewski T.M."/>
            <person name="Davidsen T.M."/>
            <person name="Wayne K.J."/>
            <person name="Tettelin H."/>
            <person name="Glass J.I."/>
            <person name="Rusch D."/>
            <person name="Podicherti R."/>
            <person name="Tsui H.-C.T."/>
            <person name="Winkler M.E."/>
        </authorList>
    </citation>
    <scope>NUCLEOTIDE SEQUENCE</scope>
</reference>
<name>A0A381SY08_9ZZZZ</name>
<protein>
    <submittedName>
        <fullName evidence="2">Uncharacterized protein</fullName>
    </submittedName>
</protein>
<organism evidence="2">
    <name type="scientific">marine metagenome</name>
    <dbReference type="NCBI Taxonomy" id="408172"/>
    <lineage>
        <taxon>unclassified sequences</taxon>
        <taxon>metagenomes</taxon>
        <taxon>ecological metagenomes</taxon>
    </lineage>
</organism>
<keyword evidence="1" id="KW-0472">Membrane</keyword>
<feature type="transmembrane region" description="Helical" evidence="1">
    <location>
        <begin position="44"/>
        <end position="64"/>
    </location>
</feature>
<evidence type="ECO:0000313" key="2">
    <source>
        <dbReference type="EMBL" id="SVA08866.1"/>
    </source>
</evidence>
<dbReference type="AlphaFoldDB" id="A0A381SY08"/>
<accession>A0A381SY08</accession>
<gene>
    <name evidence="2" type="ORF">METZ01_LOCUS61720</name>
</gene>
<keyword evidence="1" id="KW-0812">Transmembrane</keyword>
<sequence length="217" mass="22524">MLNQLESFVNKSLSFLDNPYAKNIIKMLLVLYAGLAAPRLPSFLASLFNNALFRIVVLFLIAYLGLKDTTIALLSAVAFTLSIIFLKKAETTNSIYGALQAAVDTPQEWINDIVDDTQKVIDDAVDTVQSGLGIDGSEISGAIDSAQAGFDSLVDGAQKGFNSLVDGVQGIIPGGDAAPVAAAVEDASEAYDAPAETEEAAPASIGGYDGGSFGAAL</sequence>